<evidence type="ECO:0000256" key="1">
    <source>
        <dbReference type="SAM" id="Phobius"/>
    </source>
</evidence>
<dbReference type="NCBIfam" id="TIGR02532">
    <property type="entry name" value="IV_pilin_GFxxxE"/>
    <property type="match status" value="1"/>
</dbReference>
<sequence length="161" mass="18497">MKSAGFSLFELLIVIMIVAILSLIGVNNWRDLKLRSELSIVTLNIVQFLHDVKTHANFYNNTQHLFLVKRNTYQWCLVASVNEQLPNECNDRFNYIHVHGEIDIVGEYSRALSSFYGRRSTAKAVTIKLKNQIGESRIIISVPGRIRYCSYRTYLAGLPKC</sequence>
<keyword evidence="3" id="KW-1185">Reference proteome</keyword>
<accession>A0ABP9N1S6</accession>
<keyword evidence="1" id="KW-0472">Membrane</keyword>
<dbReference type="Pfam" id="PF07963">
    <property type="entry name" value="N_methyl"/>
    <property type="match status" value="1"/>
</dbReference>
<dbReference type="InterPro" id="IPR012902">
    <property type="entry name" value="N_methyl_site"/>
</dbReference>
<reference evidence="3" key="1">
    <citation type="journal article" date="2019" name="Int. J. Syst. Evol. Microbiol.">
        <title>The Global Catalogue of Microorganisms (GCM) 10K type strain sequencing project: providing services to taxonomists for standard genome sequencing and annotation.</title>
        <authorList>
            <consortium name="The Broad Institute Genomics Platform"/>
            <consortium name="The Broad Institute Genome Sequencing Center for Infectious Disease"/>
            <person name="Wu L."/>
            <person name="Ma J."/>
        </authorList>
    </citation>
    <scope>NUCLEOTIDE SEQUENCE [LARGE SCALE GENOMIC DNA]</scope>
    <source>
        <strain evidence="3">JCM 18050</strain>
    </source>
</reference>
<keyword evidence="1" id="KW-1133">Transmembrane helix</keyword>
<evidence type="ECO:0000313" key="3">
    <source>
        <dbReference type="Proteomes" id="UP001500171"/>
    </source>
</evidence>
<feature type="transmembrane region" description="Helical" evidence="1">
    <location>
        <begin position="6"/>
        <end position="26"/>
    </location>
</feature>
<name>A0ABP9N1S6_9GAMM</name>
<dbReference type="SUPFAM" id="SSF54523">
    <property type="entry name" value="Pili subunits"/>
    <property type="match status" value="1"/>
</dbReference>
<evidence type="ECO:0000313" key="2">
    <source>
        <dbReference type="EMBL" id="GAA5105382.1"/>
    </source>
</evidence>
<proteinExistence type="predicted"/>
<gene>
    <name evidence="2" type="ORF">GCM10023211_04120</name>
</gene>
<dbReference type="Proteomes" id="UP001500171">
    <property type="component" value="Unassembled WGS sequence"/>
</dbReference>
<comment type="caution">
    <text evidence="2">The sequence shown here is derived from an EMBL/GenBank/DDBJ whole genome shotgun (WGS) entry which is preliminary data.</text>
</comment>
<dbReference type="Gene3D" id="3.30.700.10">
    <property type="entry name" value="Glycoprotein, Type 4 Pilin"/>
    <property type="match status" value="1"/>
</dbReference>
<protein>
    <submittedName>
        <fullName evidence="2">Prepilin peptidase-dependent protein</fullName>
    </submittedName>
</protein>
<keyword evidence="1" id="KW-0812">Transmembrane</keyword>
<dbReference type="InterPro" id="IPR045584">
    <property type="entry name" value="Pilin-like"/>
</dbReference>
<organism evidence="2 3">
    <name type="scientific">Orbus sasakiae</name>
    <dbReference type="NCBI Taxonomy" id="1078475"/>
    <lineage>
        <taxon>Bacteria</taxon>
        <taxon>Pseudomonadati</taxon>
        <taxon>Pseudomonadota</taxon>
        <taxon>Gammaproteobacteria</taxon>
        <taxon>Orbales</taxon>
        <taxon>Orbaceae</taxon>
        <taxon>Orbus</taxon>
    </lineage>
</organism>
<dbReference type="EMBL" id="BAABHY010000001">
    <property type="protein sequence ID" value="GAA5105382.1"/>
    <property type="molecule type" value="Genomic_DNA"/>
</dbReference>